<accession>A0A939GBP0</accession>
<dbReference type="Proteomes" id="UP000664795">
    <property type="component" value="Unassembled WGS sequence"/>
</dbReference>
<comment type="caution">
    <text evidence="1">The sequence shown here is derived from an EMBL/GenBank/DDBJ whole genome shotgun (WGS) entry which is preliminary data.</text>
</comment>
<reference evidence="1 2" key="1">
    <citation type="submission" date="2021-03" db="EMBL/GenBank/DDBJ databases">
        <title>Fibrella sp. HMF5036 genome sequencing and assembly.</title>
        <authorList>
            <person name="Kang H."/>
            <person name="Kim H."/>
            <person name="Bae S."/>
            <person name="Joh K."/>
        </authorList>
    </citation>
    <scope>NUCLEOTIDE SEQUENCE [LARGE SCALE GENOMIC DNA]</scope>
    <source>
        <strain evidence="1 2">HMF5036</strain>
    </source>
</reference>
<dbReference type="AlphaFoldDB" id="A0A939GBP0"/>
<gene>
    <name evidence="1" type="ORF">J2I48_23020</name>
</gene>
<evidence type="ECO:0000313" key="1">
    <source>
        <dbReference type="EMBL" id="MBO0933900.1"/>
    </source>
</evidence>
<dbReference type="RefSeq" id="WP_207337866.1">
    <property type="nucleotide sequence ID" value="NZ_JAFMYU010000024.1"/>
</dbReference>
<evidence type="ECO:0000313" key="2">
    <source>
        <dbReference type="Proteomes" id="UP000664795"/>
    </source>
</evidence>
<organism evidence="1 2">
    <name type="scientific">Fibrella aquatilis</name>
    <dbReference type="NCBI Taxonomy" id="2817059"/>
    <lineage>
        <taxon>Bacteria</taxon>
        <taxon>Pseudomonadati</taxon>
        <taxon>Bacteroidota</taxon>
        <taxon>Cytophagia</taxon>
        <taxon>Cytophagales</taxon>
        <taxon>Spirosomataceae</taxon>
        <taxon>Fibrella</taxon>
    </lineage>
</organism>
<proteinExistence type="predicted"/>
<protein>
    <submittedName>
        <fullName evidence="1">Uncharacterized protein</fullName>
    </submittedName>
</protein>
<keyword evidence="2" id="KW-1185">Reference proteome</keyword>
<name>A0A939GBP0_9BACT</name>
<sequence>MTQAHLELLDLTKQVRDTQIAYFASGTGRFRDRKLLKLARHLEGELDKLIDAQVAMIEPIGL</sequence>
<dbReference type="EMBL" id="JAFMYU010000024">
    <property type="protein sequence ID" value="MBO0933900.1"/>
    <property type="molecule type" value="Genomic_DNA"/>
</dbReference>